<evidence type="ECO:0000313" key="3">
    <source>
        <dbReference type="Proteomes" id="UP001174934"/>
    </source>
</evidence>
<keyword evidence="3" id="KW-1185">Reference proteome</keyword>
<reference evidence="2" key="1">
    <citation type="submission" date="2023-06" db="EMBL/GenBank/DDBJ databases">
        <title>Genome-scale phylogeny and comparative genomics of the fungal order Sordariales.</title>
        <authorList>
            <consortium name="Lawrence Berkeley National Laboratory"/>
            <person name="Hensen N."/>
            <person name="Bonometti L."/>
            <person name="Westerberg I."/>
            <person name="Brannstrom I.O."/>
            <person name="Guillou S."/>
            <person name="Cros-Aarteil S."/>
            <person name="Calhoun S."/>
            <person name="Haridas S."/>
            <person name="Kuo A."/>
            <person name="Mondo S."/>
            <person name="Pangilinan J."/>
            <person name="Riley R."/>
            <person name="LaButti K."/>
            <person name="Andreopoulos B."/>
            <person name="Lipzen A."/>
            <person name="Chen C."/>
            <person name="Yanf M."/>
            <person name="Daum C."/>
            <person name="Ng V."/>
            <person name="Clum A."/>
            <person name="Steindorff A."/>
            <person name="Ohm R."/>
            <person name="Martin F."/>
            <person name="Silar P."/>
            <person name="Natvig D."/>
            <person name="Lalanne C."/>
            <person name="Gautier V."/>
            <person name="Ament-velasquez S.L."/>
            <person name="Kruys A."/>
            <person name="Hutchinson M.I."/>
            <person name="Powell A.J."/>
            <person name="Barry K."/>
            <person name="Miller A.N."/>
            <person name="Grigoriev I.V."/>
            <person name="Debuchy R."/>
            <person name="Gladieux P."/>
            <person name="Thoren M.H."/>
            <person name="Johannesson H."/>
        </authorList>
    </citation>
    <scope>NUCLEOTIDE SEQUENCE</scope>
    <source>
        <strain evidence="2">SMH3391-2</strain>
    </source>
</reference>
<feature type="compositionally biased region" description="Pro residues" evidence="1">
    <location>
        <begin position="85"/>
        <end position="97"/>
    </location>
</feature>
<comment type="caution">
    <text evidence="2">The sequence shown here is derived from an EMBL/GenBank/DDBJ whole genome shotgun (WGS) entry which is preliminary data.</text>
</comment>
<dbReference type="AlphaFoldDB" id="A0AA39W446"/>
<protein>
    <submittedName>
        <fullName evidence="2">Uncharacterized protein</fullName>
    </submittedName>
</protein>
<gene>
    <name evidence="2" type="ORF">B0T17DRAFT_621107</name>
</gene>
<dbReference type="EMBL" id="JAULSR010000010">
    <property type="protein sequence ID" value="KAK0610644.1"/>
    <property type="molecule type" value="Genomic_DNA"/>
</dbReference>
<proteinExistence type="predicted"/>
<name>A0AA39W446_9PEZI</name>
<evidence type="ECO:0000256" key="1">
    <source>
        <dbReference type="SAM" id="MobiDB-lite"/>
    </source>
</evidence>
<feature type="region of interest" description="Disordered" evidence="1">
    <location>
        <begin position="26"/>
        <end position="54"/>
    </location>
</feature>
<organism evidence="2 3">
    <name type="scientific">Bombardia bombarda</name>
    <dbReference type="NCBI Taxonomy" id="252184"/>
    <lineage>
        <taxon>Eukaryota</taxon>
        <taxon>Fungi</taxon>
        <taxon>Dikarya</taxon>
        <taxon>Ascomycota</taxon>
        <taxon>Pezizomycotina</taxon>
        <taxon>Sordariomycetes</taxon>
        <taxon>Sordariomycetidae</taxon>
        <taxon>Sordariales</taxon>
        <taxon>Lasiosphaeriaceae</taxon>
        <taxon>Bombardia</taxon>
    </lineage>
</organism>
<feature type="region of interest" description="Disordered" evidence="1">
    <location>
        <begin position="219"/>
        <end position="261"/>
    </location>
</feature>
<sequence length="261" mass="28895">MRSHPYTAPPPLPPFLDELADELSAILPNQGPRRPRASEDTEVELSELNHDTSRLLPVRQKRHHVRVQGKLVLVRSISTADLRPLPSPLSPLPPLPPMHRATSSSSPSSPVNHGNALPSPAVTTSRYESAVGSSSNRHRPRQKTGGRRRRSYDGGLRDDESWETETETEEEVRETGIRDRQLRGYGIGGAGNIRRPTDVMHFSDRRPGSSIALFSNGLPSSPTWPMLSPASPTTPGRKRWNIREMFGLPDDPKGKRKANSP</sequence>
<dbReference type="Proteomes" id="UP001174934">
    <property type="component" value="Unassembled WGS sequence"/>
</dbReference>
<accession>A0AA39W446</accession>
<feature type="region of interest" description="Disordered" evidence="1">
    <location>
        <begin position="82"/>
        <end position="176"/>
    </location>
</feature>
<feature type="compositionally biased region" description="Polar residues" evidence="1">
    <location>
        <begin position="121"/>
        <end position="135"/>
    </location>
</feature>
<feature type="compositionally biased region" description="Acidic residues" evidence="1">
    <location>
        <begin position="160"/>
        <end position="172"/>
    </location>
</feature>
<evidence type="ECO:0000313" key="2">
    <source>
        <dbReference type="EMBL" id="KAK0610644.1"/>
    </source>
</evidence>
<feature type="compositionally biased region" description="Basic residues" evidence="1">
    <location>
        <begin position="136"/>
        <end position="150"/>
    </location>
</feature>